<dbReference type="Proteomes" id="UP000318422">
    <property type="component" value="Unassembled WGS sequence"/>
</dbReference>
<dbReference type="AlphaFoldDB" id="A0A4Y4CYJ1"/>
<sequence>MQPKILMYSTAVCPYCVRAEGLLRRKGVSEIEKVRIDTDPARRDEMMERTGRRTVPQIYIGDFHVGGCDDLFALDHAGKLDPLLRGEAA</sequence>
<evidence type="ECO:0000256" key="1">
    <source>
        <dbReference type="ARBA" id="ARBA00007787"/>
    </source>
</evidence>
<evidence type="ECO:0000313" key="9">
    <source>
        <dbReference type="Proteomes" id="UP000318422"/>
    </source>
</evidence>
<dbReference type="NCBIfam" id="TIGR02181">
    <property type="entry name" value="GRX_bact"/>
    <property type="match status" value="1"/>
</dbReference>
<evidence type="ECO:0000256" key="6">
    <source>
        <dbReference type="RuleBase" id="RU364065"/>
    </source>
</evidence>
<evidence type="ECO:0000256" key="5">
    <source>
        <dbReference type="ARBA" id="ARBA00023284"/>
    </source>
</evidence>
<dbReference type="EMBL" id="BJNV01000053">
    <property type="protein sequence ID" value="GEC96769.1"/>
    <property type="molecule type" value="Genomic_DNA"/>
</dbReference>
<dbReference type="CDD" id="cd03418">
    <property type="entry name" value="GRX_GRXb_1_3_like"/>
    <property type="match status" value="1"/>
</dbReference>
<keyword evidence="6" id="KW-0963">Cytoplasm</keyword>
<dbReference type="InterPro" id="IPR011900">
    <property type="entry name" value="GRX_bact"/>
</dbReference>
<comment type="caution">
    <text evidence="8">The sequence shown here is derived from an EMBL/GenBank/DDBJ whole genome shotgun (WGS) entry which is preliminary data.</text>
</comment>
<gene>
    <name evidence="8" type="primary">grx3</name>
    <name evidence="8" type="ORF">ZRA01_28420</name>
</gene>
<organism evidence="8 9">
    <name type="scientific">Zoogloea ramigera</name>
    <dbReference type="NCBI Taxonomy" id="350"/>
    <lineage>
        <taxon>Bacteria</taxon>
        <taxon>Pseudomonadati</taxon>
        <taxon>Pseudomonadota</taxon>
        <taxon>Betaproteobacteria</taxon>
        <taxon>Rhodocyclales</taxon>
        <taxon>Zoogloeaceae</taxon>
        <taxon>Zoogloea</taxon>
    </lineage>
</organism>
<comment type="function">
    <text evidence="6">Has a glutathione-disulfide oxidoreductase activity in the presence of NADPH and glutathione reductase. Reduces low molecular weight disulfides and proteins.</text>
</comment>
<evidence type="ECO:0000259" key="7">
    <source>
        <dbReference type="Pfam" id="PF00462"/>
    </source>
</evidence>
<dbReference type="PRINTS" id="PR00160">
    <property type="entry name" value="GLUTAREDOXIN"/>
</dbReference>
<accession>A0A4Y4CYJ1</accession>
<protein>
    <recommendedName>
        <fullName evidence="6">Glutaredoxin</fullName>
    </recommendedName>
</protein>
<dbReference type="PANTHER" id="PTHR45694:SF18">
    <property type="entry name" value="GLUTAREDOXIN-1-RELATED"/>
    <property type="match status" value="1"/>
</dbReference>
<feature type="domain" description="Glutaredoxin" evidence="7">
    <location>
        <begin position="5"/>
        <end position="65"/>
    </location>
</feature>
<dbReference type="PROSITE" id="PS00195">
    <property type="entry name" value="GLUTAREDOXIN_1"/>
    <property type="match status" value="1"/>
</dbReference>
<dbReference type="Pfam" id="PF00462">
    <property type="entry name" value="Glutaredoxin"/>
    <property type="match status" value="1"/>
</dbReference>
<dbReference type="RefSeq" id="WP_174851626.1">
    <property type="nucleotide sequence ID" value="NZ_BJNV01000053.1"/>
</dbReference>
<evidence type="ECO:0000256" key="2">
    <source>
        <dbReference type="ARBA" id="ARBA00022448"/>
    </source>
</evidence>
<keyword evidence="3 6" id="KW-0249">Electron transport</keyword>
<dbReference type="InterPro" id="IPR036249">
    <property type="entry name" value="Thioredoxin-like_sf"/>
</dbReference>
<dbReference type="Gene3D" id="3.40.30.10">
    <property type="entry name" value="Glutaredoxin"/>
    <property type="match status" value="1"/>
</dbReference>
<evidence type="ECO:0000256" key="3">
    <source>
        <dbReference type="ARBA" id="ARBA00022982"/>
    </source>
</evidence>
<evidence type="ECO:0000256" key="4">
    <source>
        <dbReference type="ARBA" id="ARBA00023157"/>
    </source>
</evidence>
<comment type="similarity">
    <text evidence="1 6">Belongs to the glutaredoxin family.</text>
</comment>
<dbReference type="SUPFAM" id="SSF52833">
    <property type="entry name" value="Thioredoxin-like"/>
    <property type="match status" value="1"/>
</dbReference>
<reference evidence="8 9" key="1">
    <citation type="submission" date="2019-06" db="EMBL/GenBank/DDBJ databases">
        <title>Whole genome shotgun sequence of Zoogloea ramigera NBRC 15342.</title>
        <authorList>
            <person name="Hosoyama A."/>
            <person name="Uohara A."/>
            <person name="Ohji S."/>
            <person name="Ichikawa N."/>
        </authorList>
    </citation>
    <scope>NUCLEOTIDE SEQUENCE [LARGE SCALE GENOMIC DNA]</scope>
    <source>
        <strain evidence="8 9">NBRC 15342</strain>
    </source>
</reference>
<keyword evidence="4" id="KW-1015">Disulfide bond</keyword>
<dbReference type="PANTHER" id="PTHR45694">
    <property type="entry name" value="GLUTAREDOXIN 2"/>
    <property type="match status" value="1"/>
</dbReference>
<proteinExistence type="inferred from homology"/>
<dbReference type="GO" id="GO:0015038">
    <property type="term" value="F:glutathione disulfide oxidoreductase activity"/>
    <property type="evidence" value="ECO:0007669"/>
    <property type="project" value="UniProtKB-UniRule"/>
</dbReference>
<keyword evidence="2 6" id="KW-0813">Transport</keyword>
<name>A0A4Y4CYJ1_ZOORA</name>
<keyword evidence="9" id="KW-1185">Reference proteome</keyword>
<dbReference type="InterPro" id="IPR002109">
    <property type="entry name" value="Glutaredoxin"/>
</dbReference>
<dbReference type="InterPro" id="IPR014025">
    <property type="entry name" value="Glutaredoxin_subgr"/>
</dbReference>
<evidence type="ECO:0000313" key="8">
    <source>
        <dbReference type="EMBL" id="GEC96769.1"/>
    </source>
</evidence>
<keyword evidence="5 6" id="KW-0676">Redox-active center</keyword>
<dbReference type="GO" id="GO:0045454">
    <property type="term" value="P:cell redox homeostasis"/>
    <property type="evidence" value="ECO:0007669"/>
    <property type="project" value="InterPro"/>
</dbReference>
<dbReference type="PROSITE" id="PS51354">
    <property type="entry name" value="GLUTAREDOXIN_2"/>
    <property type="match status" value="1"/>
</dbReference>
<dbReference type="GO" id="GO:0034599">
    <property type="term" value="P:cellular response to oxidative stress"/>
    <property type="evidence" value="ECO:0007669"/>
    <property type="project" value="TreeGrafter"/>
</dbReference>
<dbReference type="GO" id="GO:0005737">
    <property type="term" value="C:cytoplasm"/>
    <property type="evidence" value="ECO:0007669"/>
    <property type="project" value="TreeGrafter"/>
</dbReference>
<dbReference type="InterPro" id="IPR011767">
    <property type="entry name" value="GLR_AS"/>
</dbReference>